<sequence>MPEPYIRKGKVPVTFPIAQMREQTFREGLKVRKREPYNVSELTLIMATPLPAADPVLGAVAIGASVADLQICCSL</sequence>
<reference evidence="1" key="2">
    <citation type="submission" date="2012-06" db="EMBL/GenBank/DDBJ databases">
        <authorList>
            <person name="Yu Y."/>
            <person name="Currie J."/>
            <person name="Lomeli R."/>
            <person name="Angelova A."/>
            <person name="Collura K."/>
            <person name="Wissotski M."/>
            <person name="Campos D."/>
            <person name="Kudrna D."/>
            <person name="Golser W."/>
            <person name="Ashely E."/>
            <person name="Descour A."/>
            <person name="Fernandes J."/>
            <person name="Soderlund C."/>
            <person name="Walbot V."/>
        </authorList>
    </citation>
    <scope>NUCLEOTIDE SEQUENCE</scope>
    <source>
        <strain evidence="1">B73</strain>
    </source>
</reference>
<dbReference type="AlphaFoldDB" id="C4J7D1"/>
<reference evidence="1" key="1">
    <citation type="journal article" date="2009" name="PLoS Genet.">
        <title>Sequencing, mapping, and analysis of 27,455 maize full-length cDNAs.</title>
        <authorList>
            <person name="Soderlund C."/>
            <person name="Descour A."/>
            <person name="Kudrna D."/>
            <person name="Bomhoff M."/>
            <person name="Boyd L."/>
            <person name="Currie J."/>
            <person name="Angelova A."/>
            <person name="Collura K."/>
            <person name="Wissotski M."/>
            <person name="Ashley E."/>
            <person name="Morrow D."/>
            <person name="Fernandes J."/>
            <person name="Walbot V."/>
            <person name="Yu Y."/>
        </authorList>
    </citation>
    <scope>NUCLEOTIDE SEQUENCE</scope>
    <source>
        <strain evidence="1">B73</strain>
    </source>
</reference>
<evidence type="ECO:0000313" key="1">
    <source>
        <dbReference type="EMBL" id="ACR37081.1"/>
    </source>
</evidence>
<accession>C4J7D1</accession>
<proteinExistence type="evidence at transcript level"/>
<dbReference type="EMBL" id="BT086728">
    <property type="protein sequence ID" value="ACR37081.1"/>
    <property type="molecule type" value="mRNA"/>
</dbReference>
<protein>
    <submittedName>
        <fullName evidence="1">Uncharacterized protein</fullName>
    </submittedName>
</protein>
<organism evidence="1">
    <name type="scientific">Zea mays</name>
    <name type="common">Maize</name>
    <dbReference type="NCBI Taxonomy" id="4577"/>
    <lineage>
        <taxon>Eukaryota</taxon>
        <taxon>Viridiplantae</taxon>
        <taxon>Streptophyta</taxon>
        <taxon>Embryophyta</taxon>
        <taxon>Tracheophyta</taxon>
        <taxon>Spermatophyta</taxon>
        <taxon>Magnoliopsida</taxon>
        <taxon>Liliopsida</taxon>
        <taxon>Poales</taxon>
        <taxon>Poaceae</taxon>
        <taxon>PACMAD clade</taxon>
        <taxon>Panicoideae</taxon>
        <taxon>Andropogonodae</taxon>
        <taxon>Andropogoneae</taxon>
        <taxon>Tripsacinae</taxon>
        <taxon>Zea</taxon>
    </lineage>
</organism>
<name>C4J7D1_MAIZE</name>